<dbReference type="PANTHER" id="PTHR31306:SF3">
    <property type="entry name" value="NUCLEOTIDE-DIPHOSPHO-SUGAR TRANSFERASE DOMAIN-CONTAINING PROTEIN"/>
    <property type="match status" value="1"/>
</dbReference>
<dbReference type="SUPFAM" id="SSF53448">
    <property type="entry name" value="Nucleotide-diphospho-sugar transferases"/>
    <property type="match status" value="1"/>
</dbReference>
<feature type="transmembrane region" description="Helical" evidence="5">
    <location>
        <begin position="12"/>
        <end position="31"/>
    </location>
</feature>
<gene>
    <name evidence="7" type="ORF">EJ04DRAFT_437140</name>
</gene>
<keyword evidence="4" id="KW-0808">Transferase</keyword>
<reference evidence="7" key="1">
    <citation type="journal article" date="2020" name="Stud. Mycol.">
        <title>101 Dothideomycetes genomes: a test case for predicting lifestyles and emergence of pathogens.</title>
        <authorList>
            <person name="Haridas S."/>
            <person name="Albert R."/>
            <person name="Binder M."/>
            <person name="Bloem J."/>
            <person name="Labutti K."/>
            <person name="Salamov A."/>
            <person name="Andreopoulos B."/>
            <person name="Baker S."/>
            <person name="Barry K."/>
            <person name="Bills G."/>
            <person name="Bluhm B."/>
            <person name="Cannon C."/>
            <person name="Castanera R."/>
            <person name="Culley D."/>
            <person name="Daum C."/>
            <person name="Ezra D."/>
            <person name="Gonzalez J."/>
            <person name="Henrissat B."/>
            <person name="Kuo A."/>
            <person name="Liang C."/>
            <person name="Lipzen A."/>
            <person name="Lutzoni F."/>
            <person name="Magnuson J."/>
            <person name="Mondo S."/>
            <person name="Nolan M."/>
            <person name="Ohm R."/>
            <person name="Pangilinan J."/>
            <person name="Park H.-J."/>
            <person name="Ramirez L."/>
            <person name="Alfaro M."/>
            <person name="Sun H."/>
            <person name="Tritt A."/>
            <person name="Yoshinaga Y."/>
            <person name="Zwiers L.-H."/>
            <person name="Turgeon B."/>
            <person name="Goodwin S."/>
            <person name="Spatafora J."/>
            <person name="Crous P."/>
            <person name="Grigoriev I."/>
        </authorList>
    </citation>
    <scope>NUCLEOTIDE SEQUENCE</scope>
    <source>
        <strain evidence="7">CBS 125425</strain>
    </source>
</reference>
<comment type="similarity">
    <text evidence="2">Belongs to the glycosyltransferase 77 family.</text>
</comment>
<comment type="similarity">
    <text evidence="1">Belongs to the glycosyltransferase 34 family.</text>
</comment>
<dbReference type="GO" id="GO:0016757">
    <property type="term" value="F:glycosyltransferase activity"/>
    <property type="evidence" value="ECO:0007669"/>
    <property type="project" value="UniProtKB-KW"/>
</dbReference>
<dbReference type="GO" id="GO:0006487">
    <property type="term" value="P:protein N-linked glycosylation"/>
    <property type="evidence" value="ECO:0007669"/>
    <property type="project" value="TreeGrafter"/>
</dbReference>
<keyword evidence="5" id="KW-0812">Transmembrane</keyword>
<name>A0A9P4QVF1_9PLEO</name>
<evidence type="ECO:0000256" key="4">
    <source>
        <dbReference type="ARBA" id="ARBA00022679"/>
    </source>
</evidence>
<comment type="caution">
    <text evidence="7">The sequence shown here is derived from an EMBL/GenBank/DDBJ whole genome shotgun (WGS) entry which is preliminary data.</text>
</comment>
<sequence>MLSSAGARSPLFALAVTAGIVLIFIFGFLTWQTPVKLPFPHTSTHVGTTAGHGTQGSVGDALRLLFAPIRVPPSQKELADETGKKFSLPEKTRYNKELGKKILILDLETRELESTKAYNEGHYDWRKINHVSGGIFNHYAYAMVHGYDYKFIHAAEFEDRHGTWIKPSALANNINDYDFIVFLDADATFRYMHLPIEWLLNHWEIEPKHAITMALDPWDPESPQYNSDAKNRTYTNTGFMVVQNTDKTQEILKAWHECPDDTRYKDCSQWKKPKFHEQSAFGEFIRYDYGQYIKELPCAEANGYPGVSVAHCEGLFIRHYWFEKQHVKNIFMENVMQTITLSIQKLFAENDPNTVYNQSKNEILVH</sequence>
<dbReference type="Gene3D" id="3.90.550.10">
    <property type="entry name" value="Spore Coat Polysaccharide Biosynthesis Protein SpsA, Chain A"/>
    <property type="match status" value="1"/>
</dbReference>
<organism evidence="7 8">
    <name type="scientific">Polyplosphaeria fusca</name>
    <dbReference type="NCBI Taxonomy" id="682080"/>
    <lineage>
        <taxon>Eukaryota</taxon>
        <taxon>Fungi</taxon>
        <taxon>Dikarya</taxon>
        <taxon>Ascomycota</taxon>
        <taxon>Pezizomycotina</taxon>
        <taxon>Dothideomycetes</taxon>
        <taxon>Pleosporomycetidae</taxon>
        <taxon>Pleosporales</taxon>
        <taxon>Tetraplosphaeriaceae</taxon>
        <taxon>Polyplosphaeria</taxon>
    </lineage>
</organism>
<keyword evidence="5" id="KW-0472">Membrane</keyword>
<dbReference type="InterPro" id="IPR029044">
    <property type="entry name" value="Nucleotide-diphossugar_trans"/>
</dbReference>
<evidence type="ECO:0000256" key="5">
    <source>
        <dbReference type="SAM" id="Phobius"/>
    </source>
</evidence>
<dbReference type="PANTHER" id="PTHR31306">
    <property type="entry name" value="ALPHA-1,6-MANNOSYLTRANSFERASE MNN11-RELATED"/>
    <property type="match status" value="1"/>
</dbReference>
<feature type="domain" description="Nucleotide-diphospho-sugar transferase" evidence="6">
    <location>
        <begin position="177"/>
        <end position="292"/>
    </location>
</feature>
<dbReference type="AlphaFoldDB" id="A0A9P4QVF1"/>
<dbReference type="EMBL" id="ML996148">
    <property type="protein sequence ID" value="KAF2734417.1"/>
    <property type="molecule type" value="Genomic_DNA"/>
</dbReference>
<evidence type="ECO:0000259" key="6">
    <source>
        <dbReference type="Pfam" id="PF03407"/>
    </source>
</evidence>
<evidence type="ECO:0000256" key="2">
    <source>
        <dbReference type="ARBA" id="ARBA00007033"/>
    </source>
</evidence>
<evidence type="ECO:0000313" key="8">
    <source>
        <dbReference type="Proteomes" id="UP000799444"/>
    </source>
</evidence>
<dbReference type="GO" id="GO:0000139">
    <property type="term" value="C:Golgi membrane"/>
    <property type="evidence" value="ECO:0007669"/>
    <property type="project" value="TreeGrafter"/>
</dbReference>
<dbReference type="Proteomes" id="UP000799444">
    <property type="component" value="Unassembled WGS sequence"/>
</dbReference>
<accession>A0A9P4QVF1</accession>
<proteinExistence type="inferred from homology"/>
<dbReference type="InterPro" id="IPR005069">
    <property type="entry name" value="Nucl-diP-sugar_transferase"/>
</dbReference>
<dbReference type="OrthoDB" id="3763672at2759"/>
<keyword evidence="5" id="KW-1133">Transmembrane helix</keyword>
<evidence type="ECO:0000256" key="1">
    <source>
        <dbReference type="ARBA" id="ARBA00005664"/>
    </source>
</evidence>
<dbReference type="InterPro" id="IPR008630">
    <property type="entry name" value="Glyco_trans_34"/>
</dbReference>
<protein>
    <recommendedName>
        <fullName evidence="6">Nucleotide-diphospho-sugar transferase domain-containing protein</fullName>
    </recommendedName>
</protein>
<keyword evidence="3" id="KW-0328">Glycosyltransferase</keyword>
<evidence type="ECO:0000313" key="7">
    <source>
        <dbReference type="EMBL" id="KAF2734417.1"/>
    </source>
</evidence>
<keyword evidence="8" id="KW-1185">Reference proteome</keyword>
<evidence type="ECO:0000256" key="3">
    <source>
        <dbReference type="ARBA" id="ARBA00022676"/>
    </source>
</evidence>
<dbReference type="Pfam" id="PF03407">
    <property type="entry name" value="Nucleotid_trans"/>
    <property type="match status" value="1"/>
</dbReference>